<protein>
    <submittedName>
        <fullName evidence="1">Uncharacterized protein</fullName>
    </submittedName>
</protein>
<dbReference type="EMBL" id="JQCF01000004">
    <property type="protein sequence ID" value="KRO00186.1"/>
    <property type="molecule type" value="Genomic_DNA"/>
</dbReference>
<name>A0A0R2LPE1_9LACO</name>
<reference evidence="1 2" key="1">
    <citation type="journal article" date="2015" name="Genome Announc.">
        <title>Expanding the biotechnology potential of lactobacilli through comparative genomics of 213 strains and associated genera.</title>
        <authorList>
            <person name="Sun Z."/>
            <person name="Harris H.M."/>
            <person name="McCann A."/>
            <person name="Guo C."/>
            <person name="Argimon S."/>
            <person name="Zhang W."/>
            <person name="Yang X."/>
            <person name="Jeffery I.B."/>
            <person name="Cooney J.C."/>
            <person name="Kagawa T.F."/>
            <person name="Liu W."/>
            <person name="Song Y."/>
            <person name="Salvetti E."/>
            <person name="Wrobel A."/>
            <person name="Rasinkangas P."/>
            <person name="Parkhill J."/>
            <person name="Rea M.C."/>
            <person name="O'Sullivan O."/>
            <person name="Ritari J."/>
            <person name="Douillard F.P."/>
            <person name="Paul Ross R."/>
            <person name="Yang R."/>
            <person name="Briner A.E."/>
            <person name="Felis G.E."/>
            <person name="de Vos W.M."/>
            <person name="Barrangou R."/>
            <person name="Klaenhammer T.R."/>
            <person name="Caufield P.W."/>
            <person name="Cui Y."/>
            <person name="Zhang H."/>
            <person name="O'Toole P.W."/>
        </authorList>
    </citation>
    <scope>NUCLEOTIDE SEQUENCE [LARGE SCALE GENOMIC DNA]</scope>
    <source>
        <strain evidence="1 2">DSM 24716</strain>
    </source>
</reference>
<dbReference type="AlphaFoldDB" id="A0A0R2LPE1"/>
<evidence type="ECO:0000313" key="1">
    <source>
        <dbReference type="EMBL" id="KRO00186.1"/>
    </source>
</evidence>
<dbReference type="OrthoDB" id="3174721at2"/>
<dbReference type="PATRIC" id="fig|993692.3.peg.1865"/>
<dbReference type="Proteomes" id="UP000051006">
    <property type="component" value="Unassembled WGS sequence"/>
</dbReference>
<sequence>MEIGSLAEWVEGCGELLAVSVALFLPYYQQRKANREKNQRAKQVIIGTASALLNQGKIQNSINYKELQQFISIYSVLATNSKIITIIELGDDILDTIGDNNELNDDQKKQIQSSIDQLKTVKS</sequence>
<evidence type="ECO:0000313" key="2">
    <source>
        <dbReference type="Proteomes" id="UP000051006"/>
    </source>
</evidence>
<dbReference type="RefSeq" id="WP_057880077.1">
    <property type="nucleotide sequence ID" value="NZ_JQCF01000004.1"/>
</dbReference>
<gene>
    <name evidence="1" type="ORF">IV57_GL001837</name>
</gene>
<accession>A0A0R2LPE1</accession>
<proteinExistence type="predicted"/>
<organism evidence="1 2">
    <name type="scientific">Companilactobacillus kimchiensis</name>
    <dbReference type="NCBI Taxonomy" id="993692"/>
    <lineage>
        <taxon>Bacteria</taxon>
        <taxon>Bacillati</taxon>
        <taxon>Bacillota</taxon>
        <taxon>Bacilli</taxon>
        <taxon>Lactobacillales</taxon>
        <taxon>Lactobacillaceae</taxon>
        <taxon>Companilactobacillus</taxon>
    </lineage>
</organism>
<keyword evidence="2" id="KW-1185">Reference proteome</keyword>
<comment type="caution">
    <text evidence="1">The sequence shown here is derived from an EMBL/GenBank/DDBJ whole genome shotgun (WGS) entry which is preliminary data.</text>
</comment>